<keyword evidence="2" id="KW-1185">Reference proteome</keyword>
<evidence type="ECO:0000313" key="2">
    <source>
        <dbReference type="Proteomes" id="UP000024635"/>
    </source>
</evidence>
<dbReference type="AlphaFoldDB" id="A0A016UZV0"/>
<reference evidence="2" key="1">
    <citation type="journal article" date="2015" name="Nat. Genet.">
        <title>The genome and transcriptome of the zoonotic hookworm Ancylostoma ceylanicum identify infection-specific gene families.</title>
        <authorList>
            <person name="Schwarz E.M."/>
            <person name="Hu Y."/>
            <person name="Antoshechkin I."/>
            <person name="Miller M.M."/>
            <person name="Sternberg P.W."/>
            <person name="Aroian R.V."/>
        </authorList>
    </citation>
    <scope>NUCLEOTIDE SEQUENCE</scope>
    <source>
        <strain evidence="2">HY135</strain>
    </source>
</reference>
<name>A0A016UZV0_9BILA</name>
<evidence type="ECO:0000313" key="1">
    <source>
        <dbReference type="EMBL" id="EYC20705.1"/>
    </source>
</evidence>
<sequence>MVPLLGGLGVAGVGLPAYIVELTWVVRGPHSTAAIGHLWAAQHRRDRASVGQTASPRSGIYRPHNAVGSCIALHSDNPAPYIVQPENW</sequence>
<gene>
    <name evidence="1" type="primary">Acey_s0021.g379</name>
    <name evidence="1" type="ORF">Y032_0021g379</name>
</gene>
<dbReference type="Proteomes" id="UP000024635">
    <property type="component" value="Unassembled WGS sequence"/>
</dbReference>
<protein>
    <submittedName>
        <fullName evidence="1">Uncharacterized protein</fullName>
    </submittedName>
</protein>
<dbReference type="EMBL" id="JARK01001357">
    <property type="protein sequence ID" value="EYC20705.1"/>
    <property type="molecule type" value="Genomic_DNA"/>
</dbReference>
<proteinExistence type="predicted"/>
<accession>A0A016UZV0</accession>
<organism evidence="1 2">
    <name type="scientific">Ancylostoma ceylanicum</name>
    <dbReference type="NCBI Taxonomy" id="53326"/>
    <lineage>
        <taxon>Eukaryota</taxon>
        <taxon>Metazoa</taxon>
        <taxon>Ecdysozoa</taxon>
        <taxon>Nematoda</taxon>
        <taxon>Chromadorea</taxon>
        <taxon>Rhabditida</taxon>
        <taxon>Rhabditina</taxon>
        <taxon>Rhabditomorpha</taxon>
        <taxon>Strongyloidea</taxon>
        <taxon>Ancylostomatidae</taxon>
        <taxon>Ancylostomatinae</taxon>
        <taxon>Ancylostoma</taxon>
    </lineage>
</organism>
<comment type="caution">
    <text evidence="1">The sequence shown here is derived from an EMBL/GenBank/DDBJ whole genome shotgun (WGS) entry which is preliminary data.</text>
</comment>